<feature type="region of interest" description="Disordered" evidence="1">
    <location>
        <begin position="34"/>
        <end position="55"/>
    </location>
</feature>
<dbReference type="EMBL" id="CAXHTB010000001">
    <property type="protein sequence ID" value="CAL0300231.1"/>
    <property type="molecule type" value="Genomic_DNA"/>
</dbReference>
<dbReference type="PANTHER" id="PTHR33193">
    <property type="entry name" value="DOMAIN PROTEIN, PUTATIVE (DUF3511)-RELATED"/>
    <property type="match status" value="1"/>
</dbReference>
<accession>A0AAV1VTD4</accession>
<dbReference type="InterPro" id="IPR021899">
    <property type="entry name" value="DUF3511"/>
</dbReference>
<evidence type="ECO:0008006" key="4">
    <source>
        <dbReference type="Google" id="ProtNLM"/>
    </source>
</evidence>
<organism evidence="2 3">
    <name type="scientific">Lupinus luteus</name>
    <name type="common">European yellow lupine</name>
    <dbReference type="NCBI Taxonomy" id="3873"/>
    <lineage>
        <taxon>Eukaryota</taxon>
        <taxon>Viridiplantae</taxon>
        <taxon>Streptophyta</taxon>
        <taxon>Embryophyta</taxon>
        <taxon>Tracheophyta</taxon>
        <taxon>Spermatophyta</taxon>
        <taxon>Magnoliopsida</taxon>
        <taxon>eudicotyledons</taxon>
        <taxon>Gunneridae</taxon>
        <taxon>Pentapetalae</taxon>
        <taxon>rosids</taxon>
        <taxon>fabids</taxon>
        <taxon>Fabales</taxon>
        <taxon>Fabaceae</taxon>
        <taxon>Papilionoideae</taxon>
        <taxon>50 kb inversion clade</taxon>
        <taxon>genistoids sensu lato</taxon>
        <taxon>core genistoids</taxon>
        <taxon>Genisteae</taxon>
        <taxon>Lupinus</taxon>
    </lineage>
</organism>
<reference evidence="2 3" key="1">
    <citation type="submission" date="2024-03" db="EMBL/GenBank/DDBJ databases">
        <authorList>
            <person name="Martinez-Hernandez J."/>
        </authorList>
    </citation>
    <scope>NUCLEOTIDE SEQUENCE [LARGE SCALE GENOMIC DNA]</scope>
</reference>
<evidence type="ECO:0000313" key="2">
    <source>
        <dbReference type="EMBL" id="CAL0300231.1"/>
    </source>
</evidence>
<comment type="caution">
    <text evidence="2">The sequence shown here is derived from an EMBL/GenBank/DDBJ whole genome shotgun (WGS) entry which is preliminary data.</text>
</comment>
<proteinExistence type="predicted"/>
<dbReference type="Pfam" id="PF12023">
    <property type="entry name" value="DUF3511"/>
    <property type="match status" value="1"/>
</dbReference>
<keyword evidence="3" id="KW-1185">Reference proteome</keyword>
<sequence length="99" mass="10988">MDGYAYESGLRSQIVSGKSGYGWSQRYGSDVGTIPGEVTRSSHSGAAVGKPWSFGDPEAKRKKRIARYKVYAIEGKVKATLRNGMRWIKDKCSRIVHGY</sequence>
<gene>
    <name evidence="2" type="ORF">LLUT_LOCUS1291</name>
</gene>
<evidence type="ECO:0000256" key="1">
    <source>
        <dbReference type="SAM" id="MobiDB-lite"/>
    </source>
</evidence>
<protein>
    <recommendedName>
        <fullName evidence="4">DUF3511 domain-containing protein</fullName>
    </recommendedName>
</protein>
<dbReference type="PANTHER" id="PTHR33193:SF66">
    <property type="entry name" value="DUF3511 DOMAIN PROTEIN"/>
    <property type="match status" value="1"/>
</dbReference>
<evidence type="ECO:0000313" key="3">
    <source>
        <dbReference type="Proteomes" id="UP001497480"/>
    </source>
</evidence>
<name>A0AAV1VTD4_LUPLU</name>
<dbReference type="Proteomes" id="UP001497480">
    <property type="component" value="Unassembled WGS sequence"/>
</dbReference>
<dbReference type="AlphaFoldDB" id="A0AAV1VTD4"/>